<dbReference type="Proteomes" id="UP000765160">
    <property type="component" value="Unassembled WGS sequence"/>
</dbReference>
<gene>
    <name evidence="6" type="ORF">HB662_18590</name>
</gene>
<dbReference type="InterPro" id="IPR023380">
    <property type="entry name" value="DsbB-like_sf"/>
</dbReference>
<protein>
    <submittedName>
        <fullName evidence="6">Disulfide bond formation protein B</fullName>
    </submittedName>
</protein>
<name>A0ABX1F3A0_9PROT</name>
<dbReference type="EMBL" id="JAAVTX010000005">
    <property type="protein sequence ID" value="NKE46795.1"/>
    <property type="molecule type" value="Genomic_DNA"/>
</dbReference>
<dbReference type="Pfam" id="PF02600">
    <property type="entry name" value="DsbB"/>
    <property type="match status" value="1"/>
</dbReference>
<feature type="transmembrane region" description="Helical" evidence="5">
    <location>
        <begin position="38"/>
        <end position="57"/>
    </location>
</feature>
<sequence length="163" mass="17360">MNRVMALPLIIAILAAAAPLAAMGFEYWPGLAPCALCLWQRWPYWVAAGLALLALAAPPRWRAWLLGGVGLAIAVSAAIAALHVGVEQGWWPSPLPACLAPGVGAGTSVDDLLLNMAPLPTKPCDEPAYLFPGLPLSVAAMNLIYAALLTIWTLRQALRERRF</sequence>
<evidence type="ECO:0000256" key="5">
    <source>
        <dbReference type="SAM" id="Phobius"/>
    </source>
</evidence>
<dbReference type="PIRSF" id="PIRSF033913">
    <property type="entry name" value="S-S_format_DsbB"/>
    <property type="match status" value="1"/>
</dbReference>
<organism evidence="6 7">
    <name type="scientific">Falsiroseomonas frigidaquae</name>
    <dbReference type="NCBI Taxonomy" id="487318"/>
    <lineage>
        <taxon>Bacteria</taxon>
        <taxon>Pseudomonadati</taxon>
        <taxon>Pseudomonadota</taxon>
        <taxon>Alphaproteobacteria</taxon>
        <taxon>Acetobacterales</taxon>
        <taxon>Roseomonadaceae</taxon>
        <taxon>Falsiroseomonas</taxon>
    </lineage>
</organism>
<evidence type="ECO:0000313" key="7">
    <source>
        <dbReference type="Proteomes" id="UP000765160"/>
    </source>
</evidence>
<reference evidence="6 7" key="1">
    <citation type="submission" date="2020-03" db="EMBL/GenBank/DDBJ databases">
        <title>Roseomonas selenitidurans sp. nov. isolated from soil.</title>
        <authorList>
            <person name="Liu H."/>
        </authorList>
    </citation>
    <scope>NUCLEOTIDE SEQUENCE [LARGE SCALE GENOMIC DNA]</scope>
    <source>
        <strain evidence="6 7">JCM 15073</strain>
    </source>
</reference>
<evidence type="ECO:0000256" key="3">
    <source>
        <dbReference type="ARBA" id="ARBA00022989"/>
    </source>
</evidence>
<dbReference type="SUPFAM" id="SSF158442">
    <property type="entry name" value="DsbB-like"/>
    <property type="match status" value="1"/>
</dbReference>
<keyword evidence="3 5" id="KW-1133">Transmembrane helix</keyword>
<comment type="subcellular location">
    <subcellularLocation>
        <location evidence="1">Membrane</location>
        <topology evidence="1">Multi-pass membrane protein</topology>
    </subcellularLocation>
</comment>
<keyword evidence="7" id="KW-1185">Reference proteome</keyword>
<feature type="transmembrane region" description="Helical" evidence="5">
    <location>
        <begin position="64"/>
        <end position="86"/>
    </location>
</feature>
<evidence type="ECO:0000313" key="6">
    <source>
        <dbReference type="EMBL" id="NKE46795.1"/>
    </source>
</evidence>
<dbReference type="Gene3D" id="1.20.1550.10">
    <property type="entry name" value="DsbB-like"/>
    <property type="match status" value="1"/>
</dbReference>
<proteinExistence type="predicted"/>
<dbReference type="InterPro" id="IPR003752">
    <property type="entry name" value="DiS_bond_form_DsbB/BdbC"/>
</dbReference>
<accession>A0ABX1F3A0</accession>
<keyword evidence="4 5" id="KW-0472">Membrane</keyword>
<evidence type="ECO:0000256" key="4">
    <source>
        <dbReference type="ARBA" id="ARBA00023136"/>
    </source>
</evidence>
<evidence type="ECO:0000256" key="2">
    <source>
        <dbReference type="ARBA" id="ARBA00022692"/>
    </source>
</evidence>
<keyword evidence="2 5" id="KW-0812">Transmembrane</keyword>
<feature type="transmembrane region" description="Helical" evidence="5">
    <location>
        <begin position="129"/>
        <end position="154"/>
    </location>
</feature>
<comment type="caution">
    <text evidence="6">The sequence shown here is derived from an EMBL/GenBank/DDBJ whole genome shotgun (WGS) entry which is preliminary data.</text>
</comment>
<dbReference type="InterPro" id="IPR024199">
    <property type="entry name" value="Uncharacterised_DsbB"/>
</dbReference>
<evidence type="ECO:0000256" key="1">
    <source>
        <dbReference type="ARBA" id="ARBA00004141"/>
    </source>
</evidence>